<comment type="caution">
    <text evidence="13">The sequence shown here is derived from an EMBL/GenBank/DDBJ whole genome shotgun (WGS) entry which is preliminary data.</text>
</comment>
<comment type="similarity">
    <text evidence="3">Belongs to the peptidase M50B family.</text>
</comment>
<evidence type="ECO:0000256" key="6">
    <source>
        <dbReference type="ARBA" id="ARBA00022801"/>
    </source>
</evidence>
<evidence type="ECO:0000313" key="14">
    <source>
        <dbReference type="Proteomes" id="UP000820669"/>
    </source>
</evidence>
<feature type="transmembrane region" description="Helical" evidence="11">
    <location>
        <begin position="309"/>
        <end position="330"/>
    </location>
</feature>
<dbReference type="Pfam" id="PF17820">
    <property type="entry name" value="PDZ_6"/>
    <property type="match status" value="1"/>
</dbReference>
<dbReference type="Pfam" id="PF02163">
    <property type="entry name" value="Peptidase_M50"/>
    <property type="match status" value="1"/>
</dbReference>
<reference evidence="13 14" key="1">
    <citation type="submission" date="2020-04" db="EMBL/GenBank/DDBJ databases">
        <authorList>
            <person name="Klaysubun C."/>
            <person name="Duangmal K."/>
            <person name="Lipun K."/>
        </authorList>
    </citation>
    <scope>NUCLEOTIDE SEQUENCE [LARGE SCALE GENOMIC DNA]</scope>
    <source>
        <strain evidence="13 14">K10HN5</strain>
    </source>
</reference>
<protein>
    <submittedName>
        <fullName evidence="13">Site-2 protease family protein</fullName>
    </submittedName>
</protein>
<sequence>MSFVLGVVLFALGIAISIALHEAGHLLTAKAFGMRVRRYFIGFGPKIFSFRRGETEYGLKAIPAGGFCDIAGMTALDEVTPEERPRAFFRKPTWQRVVVLSAGSITHFIIGVVLIFILAVTSGLMTSPTVVGQVADCVSNQDAQGNIAPCTPADPAPARAAGIQPGDRVLSVAGTPTTTSDEVRALLANAGGPVPVVVERDGRQVPLTVDIARTERLDPTTGKLVQTGALGVTFPTVEQFTPVTAIPATFSYTGTMFAGVWQGLMMFPEKIPRLIDAIGGAPRDLNTPVSVVGATVIGGDFAERGLWELFVMLLATLNFFVGVFNLLPLLPLDGGHIAVNLYERARDWTRAKLGKAKMPPVDYTKLLPITYAVILVGGAISLLTLTADIVNPIRLQ</sequence>
<evidence type="ECO:0000256" key="10">
    <source>
        <dbReference type="ARBA" id="ARBA00023136"/>
    </source>
</evidence>
<feature type="transmembrane region" description="Helical" evidence="11">
    <location>
        <begin position="369"/>
        <end position="390"/>
    </location>
</feature>
<dbReference type="EMBL" id="JAAXLA010000002">
    <property type="protein sequence ID" value="NMH96100.1"/>
    <property type="molecule type" value="Genomic_DNA"/>
</dbReference>
<evidence type="ECO:0000256" key="7">
    <source>
        <dbReference type="ARBA" id="ARBA00022833"/>
    </source>
</evidence>
<keyword evidence="10 11" id="KW-0472">Membrane</keyword>
<evidence type="ECO:0000256" key="8">
    <source>
        <dbReference type="ARBA" id="ARBA00022989"/>
    </source>
</evidence>
<name>A0ABX1S3E7_9PSEU</name>
<comment type="cofactor">
    <cofactor evidence="1">
        <name>Zn(2+)</name>
        <dbReference type="ChEBI" id="CHEBI:29105"/>
    </cofactor>
</comment>
<dbReference type="PROSITE" id="PS50106">
    <property type="entry name" value="PDZ"/>
    <property type="match status" value="1"/>
</dbReference>
<organism evidence="13 14">
    <name type="scientific">Pseudonocardia acidicola</name>
    <dbReference type="NCBI Taxonomy" id="2724939"/>
    <lineage>
        <taxon>Bacteria</taxon>
        <taxon>Bacillati</taxon>
        <taxon>Actinomycetota</taxon>
        <taxon>Actinomycetes</taxon>
        <taxon>Pseudonocardiales</taxon>
        <taxon>Pseudonocardiaceae</taxon>
        <taxon>Pseudonocardia</taxon>
    </lineage>
</organism>
<evidence type="ECO:0000256" key="3">
    <source>
        <dbReference type="ARBA" id="ARBA00007931"/>
    </source>
</evidence>
<keyword evidence="8 11" id="KW-1133">Transmembrane helix</keyword>
<keyword evidence="4 13" id="KW-0645">Protease</keyword>
<proteinExistence type="inferred from homology"/>
<dbReference type="CDD" id="cd06163">
    <property type="entry name" value="S2P-M50_PDZ_RseP-like"/>
    <property type="match status" value="1"/>
</dbReference>
<evidence type="ECO:0000256" key="1">
    <source>
        <dbReference type="ARBA" id="ARBA00001947"/>
    </source>
</evidence>
<evidence type="ECO:0000256" key="2">
    <source>
        <dbReference type="ARBA" id="ARBA00004141"/>
    </source>
</evidence>
<dbReference type="InterPro" id="IPR036034">
    <property type="entry name" value="PDZ_sf"/>
</dbReference>
<feature type="transmembrane region" description="Helical" evidence="11">
    <location>
        <begin position="97"/>
        <end position="120"/>
    </location>
</feature>
<keyword evidence="9" id="KW-0482">Metalloprotease</keyword>
<dbReference type="InterPro" id="IPR001478">
    <property type="entry name" value="PDZ"/>
</dbReference>
<evidence type="ECO:0000259" key="12">
    <source>
        <dbReference type="PROSITE" id="PS50106"/>
    </source>
</evidence>
<dbReference type="PANTHER" id="PTHR42837">
    <property type="entry name" value="REGULATOR OF SIGMA-E PROTEASE RSEP"/>
    <property type="match status" value="1"/>
</dbReference>
<keyword evidence="14" id="KW-1185">Reference proteome</keyword>
<comment type="subcellular location">
    <subcellularLocation>
        <location evidence="2">Membrane</location>
        <topology evidence="2">Multi-pass membrane protein</topology>
    </subcellularLocation>
</comment>
<dbReference type="Proteomes" id="UP000820669">
    <property type="component" value="Unassembled WGS sequence"/>
</dbReference>
<gene>
    <name evidence="13" type="ORF">HF526_01975</name>
</gene>
<dbReference type="GO" id="GO:0006508">
    <property type="term" value="P:proteolysis"/>
    <property type="evidence" value="ECO:0007669"/>
    <property type="project" value="UniProtKB-KW"/>
</dbReference>
<feature type="domain" description="PDZ" evidence="12">
    <location>
        <begin position="147"/>
        <end position="202"/>
    </location>
</feature>
<evidence type="ECO:0000256" key="11">
    <source>
        <dbReference type="SAM" id="Phobius"/>
    </source>
</evidence>
<dbReference type="Gene3D" id="2.30.42.10">
    <property type="match status" value="1"/>
</dbReference>
<dbReference type="SMART" id="SM00228">
    <property type="entry name" value="PDZ"/>
    <property type="match status" value="1"/>
</dbReference>
<evidence type="ECO:0000313" key="13">
    <source>
        <dbReference type="EMBL" id="NMH96100.1"/>
    </source>
</evidence>
<dbReference type="GO" id="GO:0008233">
    <property type="term" value="F:peptidase activity"/>
    <property type="evidence" value="ECO:0007669"/>
    <property type="project" value="UniProtKB-KW"/>
</dbReference>
<dbReference type="SUPFAM" id="SSF50156">
    <property type="entry name" value="PDZ domain-like"/>
    <property type="match status" value="1"/>
</dbReference>
<evidence type="ECO:0000256" key="9">
    <source>
        <dbReference type="ARBA" id="ARBA00023049"/>
    </source>
</evidence>
<dbReference type="PANTHER" id="PTHR42837:SF2">
    <property type="entry name" value="MEMBRANE METALLOPROTEASE ARASP2, CHLOROPLASTIC-RELATED"/>
    <property type="match status" value="1"/>
</dbReference>
<dbReference type="InterPro" id="IPR008915">
    <property type="entry name" value="Peptidase_M50"/>
</dbReference>
<evidence type="ECO:0000256" key="5">
    <source>
        <dbReference type="ARBA" id="ARBA00022692"/>
    </source>
</evidence>
<accession>A0ABX1S3E7</accession>
<dbReference type="RefSeq" id="WP_169379455.1">
    <property type="nucleotide sequence ID" value="NZ_JAAXLA010000002.1"/>
</dbReference>
<keyword evidence="6" id="KW-0378">Hydrolase</keyword>
<dbReference type="InterPro" id="IPR041489">
    <property type="entry name" value="PDZ_6"/>
</dbReference>
<keyword evidence="5 11" id="KW-0812">Transmembrane</keyword>
<dbReference type="InterPro" id="IPR004387">
    <property type="entry name" value="Pept_M50_Zn"/>
</dbReference>
<keyword evidence="7" id="KW-0862">Zinc</keyword>
<evidence type="ECO:0000256" key="4">
    <source>
        <dbReference type="ARBA" id="ARBA00022670"/>
    </source>
</evidence>